<comment type="caution">
    <text evidence="2">The sequence shown here is derived from an EMBL/GenBank/DDBJ whole genome shotgun (WGS) entry which is preliminary data.</text>
</comment>
<feature type="compositionally biased region" description="Basic and acidic residues" evidence="1">
    <location>
        <begin position="65"/>
        <end position="75"/>
    </location>
</feature>
<sequence length="237" mass="26151">MFLNRRREHAASSELAALMSSPNQPLALRLRGRPHGEDAGSGGAQRVSQAPELSYLPRPKTGMRVQEERMEGRQEGRRRRRRRRRRRGGGEEEEGQQQGDSWRSPAMHGAARAPSSSALSLARAEDGHESVGLALDLRHALDRHEALDYGRLWVELDRRPVVEAVQAQLADDLEVLAVSAHYPLDAQQAVHLSQRGDHHVVEHLLALLQGLLAVLVAPLAPPLACDLVVGYVVCDVL</sequence>
<organism evidence="2 3">
    <name type="scientific">Prorocentrum cordatum</name>
    <dbReference type="NCBI Taxonomy" id="2364126"/>
    <lineage>
        <taxon>Eukaryota</taxon>
        <taxon>Sar</taxon>
        <taxon>Alveolata</taxon>
        <taxon>Dinophyceae</taxon>
        <taxon>Prorocentrales</taxon>
        <taxon>Prorocentraceae</taxon>
        <taxon>Prorocentrum</taxon>
    </lineage>
</organism>
<accession>A0ABN9T878</accession>
<gene>
    <name evidence="2" type="ORF">PCOR1329_LOCUS36559</name>
</gene>
<reference evidence="2" key="1">
    <citation type="submission" date="2023-10" db="EMBL/GenBank/DDBJ databases">
        <authorList>
            <person name="Chen Y."/>
            <person name="Shah S."/>
            <person name="Dougan E. K."/>
            <person name="Thang M."/>
            <person name="Chan C."/>
        </authorList>
    </citation>
    <scope>NUCLEOTIDE SEQUENCE [LARGE SCALE GENOMIC DNA]</scope>
</reference>
<feature type="compositionally biased region" description="Basic residues" evidence="1">
    <location>
        <begin position="76"/>
        <end position="87"/>
    </location>
</feature>
<keyword evidence="3" id="KW-1185">Reference proteome</keyword>
<dbReference type="EMBL" id="CAUYUJ010014446">
    <property type="protein sequence ID" value="CAK0841324.1"/>
    <property type="molecule type" value="Genomic_DNA"/>
</dbReference>
<feature type="region of interest" description="Disordered" evidence="1">
    <location>
        <begin position="1"/>
        <end position="123"/>
    </location>
</feature>
<name>A0ABN9T878_9DINO</name>
<evidence type="ECO:0000313" key="2">
    <source>
        <dbReference type="EMBL" id="CAK0841324.1"/>
    </source>
</evidence>
<feature type="compositionally biased region" description="Low complexity" evidence="1">
    <location>
        <begin position="110"/>
        <end position="122"/>
    </location>
</feature>
<evidence type="ECO:0000256" key="1">
    <source>
        <dbReference type="SAM" id="MobiDB-lite"/>
    </source>
</evidence>
<evidence type="ECO:0000313" key="3">
    <source>
        <dbReference type="Proteomes" id="UP001189429"/>
    </source>
</evidence>
<proteinExistence type="predicted"/>
<feature type="compositionally biased region" description="Low complexity" evidence="1">
    <location>
        <begin position="12"/>
        <end position="21"/>
    </location>
</feature>
<protein>
    <submittedName>
        <fullName evidence="2">Uncharacterized protein</fullName>
    </submittedName>
</protein>
<dbReference type="Proteomes" id="UP001189429">
    <property type="component" value="Unassembled WGS sequence"/>
</dbReference>